<dbReference type="InterPro" id="IPR037401">
    <property type="entry name" value="SnoaL-like"/>
</dbReference>
<dbReference type="AlphaFoldDB" id="A0A1H8Q6C9"/>
<accession>A0A1H8Q6C9</accession>
<feature type="domain" description="SnoaL-like" evidence="1">
    <location>
        <begin position="8"/>
        <end position="118"/>
    </location>
</feature>
<keyword evidence="3" id="KW-1185">Reference proteome</keyword>
<dbReference type="Pfam" id="PF13577">
    <property type="entry name" value="SnoaL_4"/>
    <property type="match status" value="1"/>
</dbReference>
<dbReference type="STRING" id="673521.SAMN05660991_00575"/>
<gene>
    <name evidence="2" type="ORF">SAMN05660991_00575</name>
</gene>
<name>A0A1H8Q6C9_9ACTN</name>
<evidence type="ECO:0000259" key="1">
    <source>
        <dbReference type="Pfam" id="PF13577"/>
    </source>
</evidence>
<dbReference type="Gene3D" id="3.10.450.50">
    <property type="match status" value="1"/>
</dbReference>
<dbReference type="EMBL" id="FOEE01000001">
    <property type="protein sequence ID" value="SEO49313.1"/>
    <property type="molecule type" value="Genomic_DNA"/>
</dbReference>
<reference evidence="3" key="1">
    <citation type="submission" date="2016-10" db="EMBL/GenBank/DDBJ databases">
        <authorList>
            <person name="Varghese N."/>
            <person name="Submissions S."/>
        </authorList>
    </citation>
    <scope>NUCLEOTIDE SEQUENCE [LARGE SCALE GENOMIC DNA]</scope>
    <source>
        <strain evidence="3">DSM 45413</strain>
    </source>
</reference>
<evidence type="ECO:0000313" key="2">
    <source>
        <dbReference type="EMBL" id="SEO49313.1"/>
    </source>
</evidence>
<proteinExistence type="predicted"/>
<sequence>MTDAYSPADRQDVEDLLSAYVLALDTDDVDAAMALFAEGAEFRTYGRAFVGEKLRRMFETAPKGQHLTGRSLVTPTAEGATVRSQLVFLPADRSEHRLTIYDDEVVRDGDRWLFRSRTVRFMDSAGRLQERPE</sequence>
<organism evidence="2 3">
    <name type="scientific">Trujillonella endophytica</name>
    <dbReference type="NCBI Taxonomy" id="673521"/>
    <lineage>
        <taxon>Bacteria</taxon>
        <taxon>Bacillati</taxon>
        <taxon>Actinomycetota</taxon>
        <taxon>Actinomycetes</taxon>
        <taxon>Geodermatophilales</taxon>
        <taxon>Geodermatophilaceae</taxon>
        <taxon>Trujillonella</taxon>
    </lineage>
</organism>
<dbReference type="RefSeq" id="WP_091939811.1">
    <property type="nucleotide sequence ID" value="NZ_FOEE01000001.1"/>
</dbReference>
<protein>
    <submittedName>
        <fullName evidence="2">SnoaL-like domain-containing protein</fullName>
    </submittedName>
</protein>
<evidence type="ECO:0000313" key="3">
    <source>
        <dbReference type="Proteomes" id="UP000198960"/>
    </source>
</evidence>
<dbReference type="OrthoDB" id="4621984at2"/>
<dbReference type="CDD" id="cd00531">
    <property type="entry name" value="NTF2_like"/>
    <property type="match status" value="1"/>
</dbReference>
<dbReference type="Proteomes" id="UP000198960">
    <property type="component" value="Unassembled WGS sequence"/>
</dbReference>
<dbReference type="InterPro" id="IPR032710">
    <property type="entry name" value="NTF2-like_dom_sf"/>
</dbReference>
<dbReference type="SUPFAM" id="SSF54427">
    <property type="entry name" value="NTF2-like"/>
    <property type="match status" value="1"/>
</dbReference>